<gene>
    <name evidence="1" type="ORF">B6254_0728</name>
</gene>
<proteinExistence type="predicted"/>
<sequence length="168" mass="18655">MQLLLFFGLKGGETVPRKAKLTSDESDRKDQRERTEKLHMTLESADKLSETAPQHLTGEAKKMWETIVPFLNESGYVINADSSAVETLAMNYQMLREAYESVKNVGILYKAGEKYFKNPAVGIIDSATKVIKSVGSDLGLSPQSRATLIDMANSDDEDETDWEARFGG</sequence>
<reference evidence="1 2" key="1">
    <citation type="submission" date="2017-04" db="EMBL/GenBank/DDBJ databases">
        <title>Weissella cibaria strain m2 complete genome.</title>
        <authorList>
            <person name="Pan Q."/>
            <person name="Tan M."/>
            <person name="Yao F."/>
            <person name="Su S."/>
        </authorList>
    </citation>
    <scope>NUCLEOTIDE SEQUENCE [LARGE SCALE GENOMIC DNA]</scope>
    <source>
        <strain evidence="1 2">M2</strain>
    </source>
</reference>
<organism evidence="1 2">
    <name type="scientific">Weissella cibaria</name>
    <dbReference type="NCBI Taxonomy" id="137591"/>
    <lineage>
        <taxon>Bacteria</taxon>
        <taxon>Bacillati</taxon>
        <taxon>Bacillota</taxon>
        <taxon>Bacilli</taxon>
        <taxon>Lactobacillales</taxon>
        <taxon>Lactobacillaceae</taxon>
        <taxon>Weissella</taxon>
    </lineage>
</organism>
<dbReference type="InterPro" id="IPR006448">
    <property type="entry name" value="Phage_term_ssu_P27"/>
</dbReference>
<dbReference type="EMBL" id="CP020928">
    <property type="protein sequence ID" value="AWF95135.1"/>
    <property type="molecule type" value="Genomic_DNA"/>
</dbReference>
<dbReference type="Pfam" id="PF05119">
    <property type="entry name" value="Terminase_4"/>
    <property type="match status" value="1"/>
</dbReference>
<dbReference type="NCBIfam" id="TIGR01558">
    <property type="entry name" value="sm_term_P27"/>
    <property type="match status" value="1"/>
</dbReference>
<evidence type="ECO:0008006" key="3">
    <source>
        <dbReference type="Google" id="ProtNLM"/>
    </source>
</evidence>
<dbReference type="AlphaFoldDB" id="A0A2S1KQ70"/>
<protein>
    <recommendedName>
        <fullName evidence="3">Phage terminase small subunit P27 family</fullName>
    </recommendedName>
</protein>
<accession>A0A2S1KQ70</accession>
<evidence type="ECO:0000313" key="1">
    <source>
        <dbReference type="EMBL" id="AWF95135.1"/>
    </source>
</evidence>
<dbReference type="Proteomes" id="UP000244870">
    <property type="component" value="Chromosome"/>
</dbReference>
<evidence type="ECO:0000313" key="2">
    <source>
        <dbReference type="Proteomes" id="UP000244870"/>
    </source>
</evidence>
<name>A0A2S1KQ70_9LACO</name>